<protein>
    <submittedName>
        <fullName evidence="2">DUF2281 domain-containing protein</fullName>
    </submittedName>
</protein>
<reference evidence="2 3" key="1">
    <citation type="journal article" date="2020" name="ISME J.">
        <title>Comparative genomics reveals insights into cyanobacterial evolution and habitat adaptation.</title>
        <authorList>
            <person name="Chen M.Y."/>
            <person name="Teng W.K."/>
            <person name="Zhao L."/>
            <person name="Hu C.X."/>
            <person name="Zhou Y.K."/>
            <person name="Han B.P."/>
            <person name="Song L.R."/>
            <person name="Shu W.S."/>
        </authorList>
    </citation>
    <scope>NUCLEOTIDE SEQUENCE [LARGE SCALE GENOMIC DNA]</scope>
    <source>
        <strain evidence="2 3">FACHB-723</strain>
    </source>
</reference>
<gene>
    <name evidence="2" type="ORF">H6F41_06980</name>
</gene>
<dbReference type="Proteomes" id="UP000642094">
    <property type="component" value="Unassembled WGS sequence"/>
</dbReference>
<dbReference type="RefSeq" id="WP_190402789.1">
    <property type="nucleotide sequence ID" value="NZ_JACJQB010000009.1"/>
</dbReference>
<sequence>MTNLSERVDELLYAQHQALSPIKKHRVGILKGTFVLPLPDDFDETLADFEEYL</sequence>
<keyword evidence="3" id="KW-1185">Reference proteome</keyword>
<evidence type="ECO:0000259" key="1">
    <source>
        <dbReference type="Pfam" id="PF10047"/>
    </source>
</evidence>
<organism evidence="2 3">
    <name type="scientific">Pseudanabaena mucicola FACHB-723</name>
    <dbReference type="NCBI Taxonomy" id="2692860"/>
    <lineage>
        <taxon>Bacteria</taxon>
        <taxon>Bacillati</taxon>
        <taxon>Cyanobacteriota</taxon>
        <taxon>Cyanophyceae</taxon>
        <taxon>Pseudanabaenales</taxon>
        <taxon>Pseudanabaenaceae</taxon>
        <taxon>Pseudanabaena</taxon>
    </lineage>
</organism>
<dbReference type="InterPro" id="IPR018739">
    <property type="entry name" value="DUF2281"/>
</dbReference>
<evidence type="ECO:0000313" key="3">
    <source>
        <dbReference type="Proteomes" id="UP000642094"/>
    </source>
</evidence>
<comment type="caution">
    <text evidence="2">The sequence shown here is derived from an EMBL/GenBank/DDBJ whole genome shotgun (WGS) entry which is preliminary data.</text>
</comment>
<name>A0ABR7ZV87_9CYAN</name>
<accession>A0ABR7ZV87</accession>
<feature type="domain" description="DUF2281" evidence="1">
    <location>
        <begin position="19"/>
        <end position="52"/>
    </location>
</feature>
<evidence type="ECO:0000313" key="2">
    <source>
        <dbReference type="EMBL" id="MBD2187881.1"/>
    </source>
</evidence>
<dbReference type="Pfam" id="PF10047">
    <property type="entry name" value="DUF2281"/>
    <property type="match status" value="1"/>
</dbReference>
<proteinExistence type="predicted"/>
<dbReference type="EMBL" id="JACJQB010000009">
    <property type="protein sequence ID" value="MBD2187881.1"/>
    <property type="molecule type" value="Genomic_DNA"/>
</dbReference>